<accession>A0ABY7UFM9</accession>
<sequence length="416" mass="46838">MTAAPHSIDPTTYLDDLLAQASPDLMRQMLQGFINQILSAQADTVCGAEYGVASTERVNHRNGYRHRDLDTRVGTIDVAVPKLRHGAFFPDWLLERRSRAERALSTVIATCYLKGVSTRRMNDLVATLGISHLSKSQVSRMSEELDEMVADFRNRPLDPGGYSYLSCDALTIKVREGGRVVKCSVLLATGVNADGYREMLGMHVATAESNASWKGFFQDLKARGLRGVFLITSDAHEGIQHAISEVLPDASWQRCRTHFAKNLYEKVPKTQWPMVSAMFQTIFQQPDAQSTWGQAREVVDLLEPKFPQVAAYLEESLDEVLAFTAAPKPVWTKVWSNNPTERLNREIRRRTDVVGIFPNRESIIRLVGAVLAEQHDDWIQQKRYMSLSALEHTKHLMHQPNPHTGDDHGDHHQLTA</sequence>
<name>A0ABY7UFM9_9CORY</name>
<dbReference type="EMBL" id="CP063190">
    <property type="protein sequence ID" value="WCZ35103.1"/>
    <property type="molecule type" value="Genomic_DNA"/>
</dbReference>
<dbReference type="Proteomes" id="UP001220577">
    <property type="component" value="Chromosome"/>
</dbReference>
<evidence type="ECO:0000256" key="2">
    <source>
        <dbReference type="ARBA" id="ARBA00010961"/>
    </source>
</evidence>
<keyword evidence="5 6" id="KW-0233">DNA recombination</keyword>
<dbReference type="PROSITE" id="PS01007">
    <property type="entry name" value="TRANSPOSASE_MUTATOR"/>
    <property type="match status" value="1"/>
</dbReference>
<organism evidence="8 9">
    <name type="scientific">Corynebacterium ihumii</name>
    <dbReference type="NCBI Taxonomy" id="1232427"/>
    <lineage>
        <taxon>Bacteria</taxon>
        <taxon>Bacillati</taxon>
        <taxon>Actinomycetota</taxon>
        <taxon>Actinomycetes</taxon>
        <taxon>Mycobacteriales</taxon>
        <taxon>Corynebacteriaceae</taxon>
        <taxon>Corynebacterium</taxon>
    </lineage>
</organism>
<feature type="region of interest" description="Disordered" evidence="7">
    <location>
        <begin position="397"/>
        <end position="416"/>
    </location>
</feature>
<proteinExistence type="inferred from homology"/>
<keyword evidence="6" id="KW-0814">Transposable element</keyword>
<dbReference type="PANTHER" id="PTHR33217:SF7">
    <property type="entry name" value="TRANSPOSASE FOR INSERTION SEQUENCE ELEMENT IS1081"/>
    <property type="match status" value="1"/>
</dbReference>
<dbReference type="PANTHER" id="PTHR33217">
    <property type="entry name" value="TRANSPOSASE FOR INSERTION SEQUENCE ELEMENT IS1081"/>
    <property type="match status" value="1"/>
</dbReference>
<evidence type="ECO:0000256" key="6">
    <source>
        <dbReference type="RuleBase" id="RU365089"/>
    </source>
</evidence>
<dbReference type="NCBIfam" id="NF033543">
    <property type="entry name" value="transpos_IS256"/>
    <property type="match status" value="1"/>
</dbReference>
<dbReference type="RefSeq" id="WP_187370376.1">
    <property type="nucleotide sequence ID" value="NZ_CP063190.1"/>
</dbReference>
<evidence type="ECO:0000256" key="4">
    <source>
        <dbReference type="ARBA" id="ARBA00023125"/>
    </source>
</evidence>
<protein>
    <recommendedName>
        <fullName evidence="6">Mutator family transposase</fullName>
    </recommendedName>
</protein>
<keyword evidence="4 6" id="KW-0238">DNA-binding</keyword>
<gene>
    <name evidence="8" type="ORF">CIHUM_08465</name>
</gene>
<evidence type="ECO:0000256" key="7">
    <source>
        <dbReference type="SAM" id="MobiDB-lite"/>
    </source>
</evidence>
<dbReference type="InterPro" id="IPR001207">
    <property type="entry name" value="Transposase_mutator"/>
</dbReference>
<evidence type="ECO:0000313" key="9">
    <source>
        <dbReference type="Proteomes" id="UP001220577"/>
    </source>
</evidence>
<comment type="function">
    <text evidence="1 6">Required for the transposition of the insertion element.</text>
</comment>
<dbReference type="Pfam" id="PF00872">
    <property type="entry name" value="Transposase_mut"/>
    <property type="match status" value="1"/>
</dbReference>
<evidence type="ECO:0000256" key="1">
    <source>
        <dbReference type="ARBA" id="ARBA00002190"/>
    </source>
</evidence>
<evidence type="ECO:0000256" key="5">
    <source>
        <dbReference type="ARBA" id="ARBA00023172"/>
    </source>
</evidence>
<reference evidence="8 9" key="1">
    <citation type="submission" date="2020-10" db="EMBL/GenBank/DDBJ databases">
        <title>Complete genome sequence of Corynebacterium ihumii DSM 45751.</title>
        <authorList>
            <person name="Ruckert C."/>
            <person name="Albersmeier A."/>
            <person name="Busche T."/>
            <person name="Jaenicke S."/>
            <person name="Winkler A."/>
            <person name="Friethjonsson O.H."/>
            <person name="Hreggviethsson G.O."/>
            <person name="Lambert C."/>
            <person name="Badcock D."/>
            <person name="Bernaerts K."/>
            <person name="Anne J."/>
            <person name="Economou A."/>
            <person name="Kalinowski J."/>
        </authorList>
    </citation>
    <scope>NUCLEOTIDE SEQUENCE [LARGE SCALE GENOMIC DNA]</scope>
    <source>
        <strain evidence="8 9">DSM 45751</strain>
    </source>
</reference>
<keyword evidence="3 6" id="KW-0815">Transposition</keyword>
<keyword evidence="9" id="KW-1185">Reference proteome</keyword>
<comment type="similarity">
    <text evidence="2 6">Belongs to the transposase mutator family.</text>
</comment>
<evidence type="ECO:0000313" key="8">
    <source>
        <dbReference type="EMBL" id="WCZ35103.1"/>
    </source>
</evidence>
<feature type="compositionally biased region" description="Basic and acidic residues" evidence="7">
    <location>
        <begin position="404"/>
        <end position="416"/>
    </location>
</feature>
<evidence type="ECO:0000256" key="3">
    <source>
        <dbReference type="ARBA" id="ARBA00022578"/>
    </source>
</evidence>